<dbReference type="GO" id="GO:0003677">
    <property type="term" value="F:DNA binding"/>
    <property type="evidence" value="ECO:0007669"/>
    <property type="project" value="InterPro"/>
</dbReference>
<dbReference type="OrthoDB" id="3518652at2"/>
<proteinExistence type="predicted"/>
<dbReference type="RefSeq" id="WP_133206524.1">
    <property type="nucleotide sequence ID" value="NZ_SMRU01000038.1"/>
</dbReference>
<dbReference type="Pfam" id="PF13560">
    <property type="entry name" value="HTH_31"/>
    <property type="match status" value="1"/>
</dbReference>
<dbReference type="SMART" id="SM00530">
    <property type="entry name" value="HTH_XRE"/>
    <property type="match status" value="1"/>
</dbReference>
<gene>
    <name evidence="3" type="ORF">E1809_22700</name>
</gene>
<reference evidence="3 4" key="1">
    <citation type="submission" date="2019-03" db="EMBL/GenBank/DDBJ databases">
        <title>Whole genome sequence of Arthrobacter sp JH1-1.</title>
        <authorList>
            <person name="Trinh H.N."/>
        </authorList>
    </citation>
    <scope>NUCLEOTIDE SEQUENCE [LARGE SCALE GENOMIC DNA]</scope>
    <source>
        <strain evidence="3 4">JH1-1</strain>
    </source>
</reference>
<dbReference type="Pfam" id="PF17765">
    <property type="entry name" value="MLTR_LBD"/>
    <property type="match status" value="1"/>
</dbReference>
<evidence type="ECO:0000259" key="2">
    <source>
        <dbReference type="PROSITE" id="PS50943"/>
    </source>
</evidence>
<keyword evidence="4" id="KW-1185">Reference proteome</keyword>
<sequence>MDRHSELSAFLRLKRASIQPGDAGIGSWGRRRVSGLRREEVAQLSGVSTDYYRRLEQGKLPSVSESVLGTIAGALQLDQAERDYLFNLARPREGHRSDKAAVRRQSVRPEFGKMMAAMVDQPAFVLGRRMDFLAGNPLALALLTDFSAMPEEEQNMVRWMILDPSARTLYEEWASVAEEMVGVLRADAARFPDDVQTARLVGELAMKSEEFRIWWADRKVHERTSGSKSFMHPVVGGLEIDYEALNSAADPDQVLFIYTARNAASLERLRLLSSWSADAVGPARYGPGPQELYGSEPGTGSSAAGVERKAVGRAE</sequence>
<dbReference type="Gene3D" id="1.10.260.40">
    <property type="entry name" value="lambda repressor-like DNA-binding domains"/>
    <property type="match status" value="1"/>
</dbReference>
<feature type="domain" description="HTH cro/C1-type" evidence="2">
    <location>
        <begin position="35"/>
        <end position="82"/>
    </location>
</feature>
<dbReference type="InterPro" id="IPR041413">
    <property type="entry name" value="MLTR_LBD"/>
</dbReference>
<comment type="caution">
    <text evidence="3">The sequence shown here is derived from an EMBL/GenBank/DDBJ whole genome shotgun (WGS) entry which is preliminary data.</text>
</comment>
<dbReference type="EMBL" id="SMRU01000038">
    <property type="protein sequence ID" value="TDF89759.1"/>
    <property type="molecule type" value="Genomic_DNA"/>
</dbReference>
<dbReference type="InterPro" id="IPR010982">
    <property type="entry name" value="Lambda_DNA-bd_dom_sf"/>
</dbReference>
<organism evidence="3 4">
    <name type="scientific">Arthrobacter terricola</name>
    <dbReference type="NCBI Taxonomy" id="2547396"/>
    <lineage>
        <taxon>Bacteria</taxon>
        <taxon>Bacillati</taxon>
        <taxon>Actinomycetota</taxon>
        <taxon>Actinomycetes</taxon>
        <taxon>Micrococcales</taxon>
        <taxon>Micrococcaceae</taxon>
        <taxon>Arthrobacter</taxon>
    </lineage>
</organism>
<dbReference type="PANTHER" id="PTHR35010">
    <property type="entry name" value="BLL4672 PROTEIN-RELATED"/>
    <property type="match status" value="1"/>
</dbReference>
<dbReference type="AlphaFoldDB" id="A0A4R5K865"/>
<dbReference type="CDD" id="cd00093">
    <property type="entry name" value="HTH_XRE"/>
    <property type="match status" value="1"/>
</dbReference>
<protein>
    <submittedName>
        <fullName evidence="3">XRE family transcriptional regulator</fullName>
    </submittedName>
</protein>
<name>A0A4R5K865_9MICC</name>
<evidence type="ECO:0000313" key="4">
    <source>
        <dbReference type="Proteomes" id="UP000295511"/>
    </source>
</evidence>
<dbReference type="Proteomes" id="UP000295511">
    <property type="component" value="Unassembled WGS sequence"/>
</dbReference>
<evidence type="ECO:0000313" key="3">
    <source>
        <dbReference type="EMBL" id="TDF89759.1"/>
    </source>
</evidence>
<dbReference type="Gene3D" id="3.30.450.180">
    <property type="match status" value="1"/>
</dbReference>
<dbReference type="PANTHER" id="PTHR35010:SF2">
    <property type="entry name" value="BLL4672 PROTEIN"/>
    <property type="match status" value="1"/>
</dbReference>
<dbReference type="SUPFAM" id="SSF47413">
    <property type="entry name" value="lambda repressor-like DNA-binding domains"/>
    <property type="match status" value="1"/>
</dbReference>
<accession>A0A4R5K865</accession>
<evidence type="ECO:0000256" key="1">
    <source>
        <dbReference type="SAM" id="MobiDB-lite"/>
    </source>
</evidence>
<dbReference type="InterPro" id="IPR001387">
    <property type="entry name" value="Cro/C1-type_HTH"/>
</dbReference>
<dbReference type="PROSITE" id="PS50943">
    <property type="entry name" value="HTH_CROC1"/>
    <property type="match status" value="1"/>
</dbReference>
<feature type="compositionally biased region" description="Basic and acidic residues" evidence="1">
    <location>
        <begin position="306"/>
        <end position="315"/>
    </location>
</feature>
<feature type="region of interest" description="Disordered" evidence="1">
    <location>
        <begin position="286"/>
        <end position="315"/>
    </location>
</feature>